<dbReference type="InterPro" id="IPR051287">
    <property type="entry name" value="TCR_variable_region"/>
</dbReference>
<dbReference type="AlphaFoldDB" id="A0A8C8RHR3"/>
<dbReference type="Gene3D" id="2.60.40.10">
    <property type="entry name" value="Immunoglobulins"/>
    <property type="match status" value="1"/>
</dbReference>
<dbReference type="PANTHER" id="PTHR19367:SF18">
    <property type="entry name" value="T CELL RECEPTOR ALPHA VARIABLE 16"/>
    <property type="match status" value="1"/>
</dbReference>
<accession>A0A8C8RHR3</accession>
<reference evidence="6" key="1">
    <citation type="submission" date="2025-08" db="UniProtKB">
        <authorList>
            <consortium name="Ensembl"/>
        </authorList>
    </citation>
    <scope>IDENTIFICATION</scope>
</reference>
<reference evidence="6" key="2">
    <citation type="submission" date="2025-09" db="UniProtKB">
        <authorList>
            <consortium name="Ensembl"/>
        </authorList>
    </citation>
    <scope>IDENTIFICATION</scope>
</reference>
<protein>
    <recommendedName>
        <fullName evidence="5">Immunoglobulin V-set domain-containing protein</fullName>
    </recommendedName>
</protein>
<keyword evidence="1" id="KW-0732">Signal</keyword>
<keyword evidence="2" id="KW-0391">Immunity</keyword>
<dbReference type="InterPro" id="IPR036179">
    <property type="entry name" value="Ig-like_dom_sf"/>
</dbReference>
<dbReference type="InterPro" id="IPR013106">
    <property type="entry name" value="Ig_V-set"/>
</dbReference>
<evidence type="ECO:0000313" key="7">
    <source>
        <dbReference type="Proteomes" id="UP000694393"/>
    </source>
</evidence>
<dbReference type="PANTHER" id="PTHR19367">
    <property type="entry name" value="T-CELL RECEPTOR ALPHA CHAIN V REGION"/>
    <property type="match status" value="1"/>
</dbReference>
<name>A0A8C8RHR3_9SAUR</name>
<evidence type="ECO:0000256" key="1">
    <source>
        <dbReference type="ARBA" id="ARBA00022729"/>
    </source>
</evidence>
<evidence type="ECO:0000256" key="3">
    <source>
        <dbReference type="ARBA" id="ARBA00023170"/>
    </source>
</evidence>
<keyword evidence="4" id="KW-0393">Immunoglobulin domain</keyword>
<keyword evidence="7" id="KW-1185">Reference proteome</keyword>
<dbReference type="Pfam" id="PF07686">
    <property type="entry name" value="V-set"/>
    <property type="match status" value="1"/>
</dbReference>
<dbReference type="InterPro" id="IPR013783">
    <property type="entry name" value="Ig-like_fold"/>
</dbReference>
<evidence type="ECO:0000313" key="6">
    <source>
        <dbReference type="Ensembl" id="ENSPCEP00000004932.1"/>
    </source>
</evidence>
<dbReference type="GO" id="GO:0002250">
    <property type="term" value="P:adaptive immune response"/>
    <property type="evidence" value="ECO:0007669"/>
    <property type="project" value="UniProtKB-KW"/>
</dbReference>
<dbReference type="Ensembl" id="ENSPCET00000005104.1">
    <property type="protein sequence ID" value="ENSPCEP00000004932.1"/>
    <property type="gene ID" value="ENSPCEG00000003997.1"/>
</dbReference>
<evidence type="ECO:0000259" key="5">
    <source>
        <dbReference type="Pfam" id="PF07686"/>
    </source>
</evidence>
<proteinExistence type="predicted"/>
<evidence type="ECO:0000256" key="2">
    <source>
        <dbReference type="ARBA" id="ARBA00023130"/>
    </source>
</evidence>
<sequence length="117" mass="13003">LLLSLFTTADHRDSVNQTQATVIVSQGNPVLLTIPYLFWYVQYPNQPPRLFLRDMGRENSDDGIMKGFSATHQDKDTSFHLGKQSSDLNDSATYYCAVSNTVTGTSSGSEQKPLLDK</sequence>
<organism evidence="6 7">
    <name type="scientific">Pelusios castaneus</name>
    <name type="common">West African mud turtle</name>
    <dbReference type="NCBI Taxonomy" id="367368"/>
    <lineage>
        <taxon>Eukaryota</taxon>
        <taxon>Metazoa</taxon>
        <taxon>Chordata</taxon>
        <taxon>Craniata</taxon>
        <taxon>Vertebrata</taxon>
        <taxon>Euteleostomi</taxon>
        <taxon>Archelosauria</taxon>
        <taxon>Testudinata</taxon>
        <taxon>Testudines</taxon>
        <taxon>Pleurodira</taxon>
        <taxon>Pelomedusidae</taxon>
        <taxon>Pelusios</taxon>
    </lineage>
</organism>
<evidence type="ECO:0000256" key="4">
    <source>
        <dbReference type="ARBA" id="ARBA00023319"/>
    </source>
</evidence>
<keyword evidence="3" id="KW-0675">Receptor</keyword>
<dbReference type="Proteomes" id="UP000694393">
    <property type="component" value="Unplaced"/>
</dbReference>
<feature type="domain" description="Immunoglobulin V-set" evidence="5">
    <location>
        <begin position="17"/>
        <end position="104"/>
    </location>
</feature>
<keyword evidence="2" id="KW-1064">Adaptive immunity</keyword>
<dbReference type="SUPFAM" id="SSF48726">
    <property type="entry name" value="Immunoglobulin"/>
    <property type="match status" value="1"/>
</dbReference>